<dbReference type="AlphaFoldDB" id="A0A1T5GN41"/>
<dbReference type="SUPFAM" id="SSF53474">
    <property type="entry name" value="alpha/beta-Hydrolases"/>
    <property type="match status" value="1"/>
</dbReference>
<evidence type="ECO:0000313" key="4">
    <source>
        <dbReference type="EMBL" id="SKC09791.1"/>
    </source>
</evidence>
<comment type="similarity">
    <text evidence="1">Belongs to the esterase D family.</text>
</comment>
<dbReference type="OrthoDB" id="9784036at2"/>
<evidence type="ECO:0000256" key="3">
    <source>
        <dbReference type="SAM" id="SignalP"/>
    </source>
</evidence>
<evidence type="ECO:0000256" key="1">
    <source>
        <dbReference type="ARBA" id="ARBA00005622"/>
    </source>
</evidence>
<sequence length="273" mass="31121">MNKIYQLLLITIFVFTNNAKANYTEDPMPAHETFTIVSKQLGETRTINVWIPKEYVATTASLPVLYMADGGVKEDFPHIANTLAQLIDKKKIPAIILVGIENTQRRRDLTGKTNVKEDLEIAPVVGGSAKFRAFIKEELFPEINSKYRTTTEKGIIGESLSGLFVVETLMLQPEMFDFYIAFDPSLWWNDNYLLKTAKEYLSNIPSDQQKRLWFAGSGTKGMAPIMEGLEKILINENLPNLKWLYTSEPKEEHHTIFKATKDKALIWTLKKSN</sequence>
<dbReference type="Proteomes" id="UP000190150">
    <property type="component" value="Unassembled WGS sequence"/>
</dbReference>
<dbReference type="RefSeq" id="WP_079645845.1">
    <property type="nucleotide sequence ID" value="NZ_FUZF01000028.1"/>
</dbReference>
<organism evidence="4 5">
    <name type="scientific">Sphingobacterium nematocida</name>
    <dbReference type="NCBI Taxonomy" id="1513896"/>
    <lineage>
        <taxon>Bacteria</taxon>
        <taxon>Pseudomonadati</taxon>
        <taxon>Bacteroidota</taxon>
        <taxon>Sphingobacteriia</taxon>
        <taxon>Sphingobacteriales</taxon>
        <taxon>Sphingobacteriaceae</taxon>
        <taxon>Sphingobacterium</taxon>
    </lineage>
</organism>
<keyword evidence="3" id="KW-0732">Signal</keyword>
<dbReference type="InterPro" id="IPR000801">
    <property type="entry name" value="Esterase-like"/>
</dbReference>
<dbReference type="InterPro" id="IPR029058">
    <property type="entry name" value="AB_hydrolase_fold"/>
</dbReference>
<evidence type="ECO:0000256" key="2">
    <source>
        <dbReference type="ARBA" id="ARBA00022801"/>
    </source>
</evidence>
<dbReference type="PANTHER" id="PTHR40841:SF2">
    <property type="entry name" value="SIDEROPHORE-DEGRADING ESTERASE (EUROFUNG)"/>
    <property type="match status" value="1"/>
</dbReference>
<keyword evidence="5" id="KW-1185">Reference proteome</keyword>
<reference evidence="5" key="1">
    <citation type="submission" date="2017-02" db="EMBL/GenBank/DDBJ databases">
        <authorList>
            <person name="Varghese N."/>
            <person name="Submissions S."/>
        </authorList>
    </citation>
    <scope>NUCLEOTIDE SEQUENCE [LARGE SCALE GENOMIC DNA]</scope>
    <source>
        <strain evidence="5">DSM 24091</strain>
    </source>
</reference>
<dbReference type="GO" id="GO:0016788">
    <property type="term" value="F:hydrolase activity, acting on ester bonds"/>
    <property type="evidence" value="ECO:0007669"/>
    <property type="project" value="TreeGrafter"/>
</dbReference>
<dbReference type="Gene3D" id="3.40.50.1820">
    <property type="entry name" value="alpha/beta hydrolase"/>
    <property type="match status" value="1"/>
</dbReference>
<evidence type="ECO:0008006" key="6">
    <source>
        <dbReference type="Google" id="ProtNLM"/>
    </source>
</evidence>
<feature type="chain" id="PRO_5013387015" description="Esterase" evidence="3">
    <location>
        <begin position="22"/>
        <end position="273"/>
    </location>
</feature>
<dbReference type="Pfam" id="PF00756">
    <property type="entry name" value="Esterase"/>
    <property type="match status" value="1"/>
</dbReference>
<dbReference type="EMBL" id="FUZF01000028">
    <property type="protein sequence ID" value="SKC09791.1"/>
    <property type="molecule type" value="Genomic_DNA"/>
</dbReference>
<evidence type="ECO:0000313" key="5">
    <source>
        <dbReference type="Proteomes" id="UP000190150"/>
    </source>
</evidence>
<gene>
    <name evidence="4" type="ORF">SAMN05660841_04222</name>
</gene>
<dbReference type="PANTHER" id="PTHR40841">
    <property type="entry name" value="SIDEROPHORE TRIACETYLFUSARININE C ESTERASE"/>
    <property type="match status" value="1"/>
</dbReference>
<accession>A0A1T5GN41</accession>
<proteinExistence type="inferred from homology"/>
<keyword evidence="2" id="KW-0378">Hydrolase</keyword>
<name>A0A1T5GN41_9SPHI</name>
<dbReference type="InterPro" id="IPR052558">
    <property type="entry name" value="Siderophore_Hydrolase_D"/>
</dbReference>
<feature type="signal peptide" evidence="3">
    <location>
        <begin position="1"/>
        <end position="21"/>
    </location>
</feature>
<dbReference type="STRING" id="1513896.SAMN05660841_04222"/>
<protein>
    <recommendedName>
        <fullName evidence="6">Esterase</fullName>
    </recommendedName>
</protein>